<dbReference type="OrthoDB" id="2563136at2759"/>
<reference evidence="2" key="1">
    <citation type="submission" date="2021-03" db="EMBL/GenBank/DDBJ databases">
        <title>Evolutionary innovations through gain and loss of genes in the ectomycorrhizal Boletales.</title>
        <authorList>
            <person name="Wu G."/>
            <person name="Miyauchi S."/>
            <person name="Morin E."/>
            <person name="Yang Z.-L."/>
            <person name="Xu J."/>
            <person name="Martin F.M."/>
        </authorList>
    </citation>
    <scope>NUCLEOTIDE SEQUENCE</scope>
    <source>
        <strain evidence="2">BR01</strain>
    </source>
</reference>
<sequence length="77" mass="8621">MIGTVMRRGVVKKPQSRLQSESQSQPAAIRAQEEGAKSTTPSAERDFEGGFGGQEDLEDRSRVNTRMYHVYIHCLIP</sequence>
<organism evidence="2 3">
    <name type="scientific">Boletus reticuloceps</name>
    <dbReference type="NCBI Taxonomy" id="495285"/>
    <lineage>
        <taxon>Eukaryota</taxon>
        <taxon>Fungi</taxon>
        <taxon>Dikarya</taxon>
        <taxon>Basidiomycota</taxon>
        <taxon>Agaricomycotina</taxon>
        <taxon>Agaricomycetes</taxon>
        <taxon>Agaricomycetidae</taxon>
        <taxon>Boletales</taxon>
        <taxon>Boletineae</taxon>
        <taxon>Boletaceae</taxon>
        <taxon>Boletoideae</taxon>
        <taxon>Boletus</taxon>
    </lineage>
</organism>
<accession>A0A8I2YVS2</accession>
<keyword evidence="3" id="KW-1185">Reference proteome</keyword>
<dbReference type="AlphaFoldDB" id="A0A8I2YVS2"/>
<evidence type="ECO:0000313" key="3">
    <source>
        <dbReference type="Proteomes" id="UP000683000"/>
    </source>
</evidence>
<evidence type="ECO:0000313" key="2">
    <source>
        <dbReference type="EMBL" id="KAG6379065.1"/>
    </source>
</evidence>
<dbReference type="EMBL" id="JAGFBS010000005">
    <property type="protein sequence ID" value="KAG6379065.1"/>
    <property type="molecule type" value="Genomic_DNA"/>
</dbReference>
<comment type="caution">
    <text evidence="2">The sequence shown here is derived from an EMBL/GenBank/DDBJ whole genome shotgun (WGS) entry which is preliminary data.</text>
</comment>
<feature type="region of interest" description="Disordered" evidence="1">
    <location>
        <begin position="1"/>
        <end position="58"/>
    </location>
</feature>
<feature type="compositionally biased region" description="Polar residues" evidence="1">
    <location>
        <begin position="16"/>
        <end position="26"/>
    </location>
</feature>
<evidence type="ECO:0000256" key="1">
    <source>
        <dbReference type="SAM" id="MobiDB-lite"/>
    </source>
</evidence>
<dbReference type="Proteomes" id="UP000683000">
    <property type="component" value="Unassembled WGS sequence"/>
</dbReference>
<name>A0A8I2YVS2_9AGAM</name>
<proteinExistence type="predicted"/>
<gene>
    <name evidence="2" type="ORF">JVT61DRAFT_11501</name>
</gene>
<protein>
    <submittedName>
        <fullName evidence="2">Uncharacterized protein</fullName>
    </submittedName>
</protein>